<protein>
    <recommendedName>
        <fullName evidence="4">Crotonobetainyl-CoA:carnitine CoA-transferase CaiB-like acyl-CoA transferase</fullName>
    </recommendedName>
</protein>
<keyword evidence="1" id="KW-0808">Transferase</keyword>
<dbReference type="InterPro" id="IPR044855">
    <property type="entry name" value="CoA-Trfase_III_dom3_sf"/>
</dbReference>
<comment type="caution">
    <text evidence="2">The sequence shown here is derived from an EMBL/GenBank/DDBJ whole genome shotgun (WGS) entry which is preliminary data.</text>
</comment>
<dbReference type="Gene3D" id="3.40.50.10540">
    <property type="entry name" value="Crotonobetainyl-coa:carnitine coa-transferase, domain 1"/>
    <property type="match status" value="1"/>
</dbReference>
<accession>A0A2N4U3Y2</accession>
<dbReference type="Gene3D" id="3.30.1540.10">
    <property type="entry name" value="formyl-coa transferase, domain 3"/>
    <property type="match status" value="1"/>
</dbReference>
<dbReference type="Pfam" id="PF02515">
    <property type="entry name" value="CoA_transf_3"/>
    <property type="match status" value="1"/>
</dbReference>
<evidence type="ECO:0008006" key="4">
    <source>
        <dbReference type="Google" id="ProtNLM"/>
    </source>
</evidence>
<dbReference type="Gene3D" id="3.40.190.150">
    <property type="entry name" value="Bordetella uptake gene, domain 1"/>
    <property type="match status" value="1"/>
</dbReference>
<dbReference type="AlphaFoldDB" id="A0A2N4U3Y2"/>
<dbReference type="PANTHER" id="PTHR48207">
    <property type="entry name" value="SUCCINATE--HYDROXYMETHYLGLUTARATE COA-TRANSFERASE"/>
    <property type="match status" value="1"/>
</dbReference>
<dbReference type="GO" id="GO:0008410">
    <property type="term" value="F:CoA-transferase activity"/>
    <property type="evidence" value="ECO:0007669"/>
    <property type="project" value="TreeGrafter"/>
</dbReference>
<dbReference type="InterPro" id="IPR050483">
    <property type="entry name" value="CoA-transferase_III_domain"/>
</dbReference>
<reference evidence="2 3" key="1">
    <citation type="submission" date="2017-10" db="EMBL/GenBank/DDBJ databases">
        <title>Two draft genome sequences of Pusillimonas sp. strains isolated from a nitrate- and radionuclide-contaminated groundwater in Russia.</title>
        <authorList>
            <person name="Grouzdev D.S."/>
            <person name="Tourova T.P."/>
            <person name="Goeva M.A."/>
            <person name="Babich T.L."/>
            <person name="Sokolova D.S."/>
            <person name="Abdullin R."/>
            <person name="Poltaraus A.B."/>
            <person name="Toshchakov S.V."/>
            <person name="Nazina T.N."/>
        </authorList>
    </citation>
    <scope>NUCLEOTIDE SEQUENCE [LARGE SCALE GENOMIC DNA]</scope>
    <source>
        <strain evidence="2 3">JR1/69-3-13</strain>
    </source>
</reference>
<dbReference type="PANTHER" id="PTHR48207:SF4">
    <property type="entry name" value="BLL6097 PROTEIN"/>
    <property type="match status" value="1"/>
</dbReference>
<organism evidence="2 3">
    <name type="scientific">Pollutimonas subterranea</name>
    <dbReference type="NCBI Taxonomy" id="2045210"/>
    <lineage>
        <taxon>Bacteria</taxon>
        <taxon>Pseudomonadati</taxon>
        <taxon>Pseudomonadota</taxon>
        <taxon>Betaproteobacteria</taxon>
        <taxon>Burkholderiales</taxon>
        <taxon>Alcaligenaceae</taxon>
        <taxon>Pollutimonas</taxon>
    </lineage>
</organism>
<dbReference type="EMBL" id="PDNW01000009">
    <property type="protein sequence ID" value="PLC49709.1"/>
    <property type="molecule type" value="Genomic_DNA"/>
</dbReference>
<dbReference type="SUPFAM" id="SSF89796">
    <property type="entry name" value="CoA-transferase family III (CaiB/BaiF)"/>
    <property type="match status" value="1"/>
</dbReference>
<dbReference type="InterPro" id="IPR023606">
    <property type="entry name" value="CoA-Trfase_III_dom_1_sf"/>
</dbReference>
<dbReference type="Proteomes" id="UP000234190">
    <property type="component" value="Unassembled WGS sequence"/>
</dbReference>
<gene>
    <name evidence="2" type="ORF">CR159_11505</name>
</gene>
<dbReference type="InterPro" id="IPR042100">
    <property type="entry name" value="Bug_dom1"/>
</dbReference>
<proteinExistence type="predicted"/>
<name>A0A2N4U3Y2_9BURK</name>
<sequence>MVATASILASQPARASDDYPSQPIRVLLGYTPGGAADAVARSITPKLSELLGQPVVVEYKAGAGGAIAADNILRAAPDGYTLHLIDSGTMAILPNVRKVKYEPLKSFALIGMAAQGGLALAVSPSIPANTVPELLKLLKAKPDYYNYATSGVGGGGHVAAELLKMETGTKMDHIAYRGGGPAMADLVGGQIGIGMSTLAPAIPQIMAGPTCGMMLADLGADVIKVEKLPYGDDSRVYTGNSTEALPAPFVMLNRNKRGMAIDLKAPAGQDIIKRMVSQSDVLLENYRKGAMDRLGLGWDALSELNKRLVYCSISGYGRTGPYAEKGGFELIAQGFSGIMSVTGEKGGAPLKSGNSVADINSGVLAVIGVLSALLHRANSGRGQFIETSLIDASLQQMYWFAAMYFQTGKSLSASGSGHPLAAPYQAFKTRDSWLVLGGANQANWERIADLLGHPEWKTDPKFATNAERKNNEDELAGLISEQLSAHTTDEWLARFDAANIPAGPVNTIEQALNHPQTRARNMVIEVDHPIAGKGHALSLPIKFSETPATIRRPAPLLGENTREILREYDFSDGEITDLLSQGVVAEPRPTAS</sequence>
<keyword evidence="3" id="KW-1185">Reference proteome</keyword>
<dbReference type="OrthoDB" id="5294844at2"/>
<evidence type="ECO:0000313" key="2">
    <source>
        <dbReference type="EMBL" id="PLC49709.1"/>
    </source>
</evidence>
<evidence type="ECO:0000256" key="1">
    <source>
        <dbReference type="ARBA" id="ARBA00022679"/>
    </source>
</evidence>
<evidence type="ECO:0000313" key="3">
    <source>
        <dbReference type="Proteomes" id="UP000234190"/>
    </source>
</evidence>
<dbReference type="InterPro" id="IPR003673">
    <property type="entry name" value="CoA-Trfase_fam_III"/>
</dbReference>